<comment type="caution">
    <text evidence="1">The sequence shown here is derived from an EMBL/GenBank/DDBJ whole genome shotgun (WGS) entry which is preliminary data.</text>
</comment>
<sequence length="61" mass="6192">MKSPSPSVTRHKPVSLGSLLLGTGLTLTALILIPAMAQRWGVGAGLTGALRVAATRAAQKV</sequence>
<reference evidence="1 2" key="1">
    <citation type="submission" date="2024-09" db="EMBL/GenBank/DDBJ databases">
        <title>Draft genome sequence of Candidatus Magnetaquicoccaceae bacterium FCR-1.</title>
        <authorList>
            <person name="Shimoshige H."/>
            <person name="Shimamura S."/>
            <person name="Taoka A."/>
            <person name="Kobayashi H."/>
            <person name="Maekawa T."/>
        </authorList>
    </citation>
    <scope>NUCLEOTIDE SEQUENCE [LARGE SCALE GENOMIC DNA]</scope>
    <source>
        <strain evidence="1 2">FCR-1</strain>
    </source>
</reference>
<dbReference type="RefSeq" id="WP_420903901.1">
    <property type="nucleotide sequence ID" value="NZ_BAAFGK010000002.1"/>
</dbReference>
<evidence type="ECO:0008006" key="3">
    <source>
        <dbReference type="Google" id="ProtNLM"/>
    </source>
</evidence>
<protein>
    <recommendedName>
        <fullName evidence="3">Secreted protein</fullName>
    </recommendedName>
</protein>
<dbReference type="EMBL" id="BAAFGK010000002">
    <property type="protein sequence ID" value="GAB0056184.1"/>
    <property type="molecule type" value="Genomic_DNA"/>
</dbReference>
<accession>A0ABQ0C5L5</accession>
<dbReference type="Proteomes" id="UP001628193">
    <property type="component" value="Unassembled WGS sequence"/>
</dbReference>
<evidence type="ECO:0000313" key="2">
    <source>
        <dbReference type="Proteomes" id="UP001628193"/>
    </source>
</evidence>
<name>A0ABQ0C5L5_9PROT</name>
<proteinExistence type="predicted"/>
<gene>
    <name evidence="1" type="ORF">SIID45300_00489</name>
</gene>
<keyword evidence="2" id="KW-1185">Reference proteome</keyword>
<evidence type="ECO:0000313" key="1">
    <source>
        <dbReference type="EMBL" id="GAB0056184.1"/>
    </source>
</evidence>
<organism evidence="1 2">
    <name type="scientific">Candidatus Magnetaquiglobus chichijimensis</name>
    <dbReference type="NCBI Taxonomy" id="3141448"/>
    <lineage>
        <taxon>Bacteria</taxon>
        <taxon>Pseudomonadati</taxon>
        <taxon>Pseudomonadota</taxon>
        <taxon>Magnetococcia</taxon>
        <taxon>Magnetococcales</taxon>
        <taxon>Candidatus Magnetaquicoccaceae</taxon>
        <taxon>Candidatus Magnetaquiglobus</taxon>
    </lineage>
</organism>